<protein>
    <submittedName>
        <fullName evidence="3">Thymidylate synthase</fullName>
    </submittedName>
</protein>
<dbReference type="CDD" id="cd20175">
    <property type="entry name" value="ThyX"/>
    <property type="match status" value="1"/>
</dbReference>
<dbReference type="InterPro" id="IPR003615">
    <property type="entry name" value="HNH_nuc"/>
</dbReference>
<proteinExistence type="predicted"/>
<dbReference type="InterPro" id="IPR003587">
    <property type="entry name" value="Hint_dom_N"/>
</dbReference>
<dbReference type="GeneID" id="301841453"/>
<dbReference type="InterPro" id="IPR003586">
    <property type="entry name" value="Hint_dom_C"/>
</dbReference>
<dbReference type="InterPro" id="IPR036844">
    <property type="entry name" value="Hint_dom_sf"/>
</dbReference>
<dbReference type="Proteomes" id="UP001302000">
    <property type="component" value="Segment"/>
</dbReference>
<dbReference type="EMBL" id="BK063680">
    <property type="protein sequence ID" value="DBA35652.1"/>
    <property type="molecule type" value="Genomic_DNA"/>
</dbReference>
<dbReference type="SUPFAM" id="SSF69796">
    <property type="entry name" value="Thymidylate synthase-complementing protein Thy1"/>
    <property type="match status" value="2"/>
</dbReference>
<gene>
    <name evidence="3" type="ORF">vir335_00096</name>
</gene>
<name>A0AA86XTP1_9CAUD</name>
<dbReference type="Gene3D" id="3.30.1360.170">
    <property type="match status" value="1"/>
</dbReference>
<dbReference type="InterPro" id="IPR006141">
    <property type="entry name" value="Intein_N"/>
</dbReference>
<dbReference type="PANTHER" id="PTHR34934:SF1">
    <property type="entry name" value="FLAVIN-DEPENDENT THYMIDYLATE SYNTHASE"/>
    <property type="match status" value="1"/>
</dbReference>
<dbReference type="PROSITE" id="PS50818">
    <property type="entry name" value="INTEIN_C_TER"/>
    <property type="match status" value="1"/>
</dbReference>
<dbReference type="SUPFAM" id="SSF51294">
    <property type="entry name" value="Hedgehog/intein (Hint) domain"/>
    <property type="match status" value="1"/>
</dbReference>
<dbReference type="NCBIfam" id="TIGR01443">
    <property type="entry name" value="intein_Cterm"/>
    <property type="match status" value="1"/>
</dbReference>
<dbReference type="CDD" id="cd00085">
    <property type="entry name" value="HNHc"/>
    <property type="match status" value="1"/>
</dbReference>
<dbReference type="SMART" id="SM00306">
    <property type="entry name" value="HintN"/>
    <property type="match status" value="1"/>
</dbReference>
<evidence type="ECO:0000313" key="4">
    <source>
        <dbReference type="Proteomes" id="UP001302000"/>
    </source>
</evidence>
<organism evidence="3 4">
    <name type="scientific">Caudoviricetes sp. vir335</name>
    <dbReference type="NCBI Taxonomy" id="3068357"/>
    <lineage>
        <taxon>Viruses</taxon>
        <taxon>Duplodnaviria</taxon>
        <taxon>Heunggongvirae</taxon>
        <taxon>Uroviricota</taxon>
        <taxon>Caudoviricetes</taxon>
    </lineage>
</organism>
<dbReference type="Gene3D" id="2.170.16.10">
    <property type="entry name" value="Hedgehog/Intein (Hint) domain"/>
    <property type="match status" value="1"/>
</dbReference>
<dbReference type="GO" id="GO:0070402">
    <property type="term" value="F:NADPH binding"/>
    <property type="evidence" value="ECO:0007669"/>
    <property type="project" value="TreeGrafter"/>
</dbReference>
<evidence type="ECO:0000259" key="2">
    <source>
        <dbReference type="SMART" id="SM00306"/>
    </source>
</evidence>
<dbReference type="NCBIfam" id="TIGR01445">
    <property type="entry name" value="intein_Nterm"/>
    <property type="match status" value="1"/>
</dbReference>
<dbReference type="GO" id="GO:0050660">
    <property type="term" value="F:flavin adenine dinucleotide binding"/>
    <property type="evidence" value="ECO:0007669"/>
    <property type="project" value="InterPro"/>
</dbReference>
<dbReference type="SMART" id="SM00305">
    <property type="entry name" value="HintC"/>
    <property type="match status" value="1"/>
</dbReference>
<dbReference type="PROSITE" id="PS51257">
    <property type="entry name" value="PROKAR_LIPOPROTEIN"/>
    <property type="match status" value="1"/>
</dbReference>
<evidence type="ECO:0000259" key="1">
    <source>
        <dbReference type="SMART" id="SM00305"/>
    </source>
</evidence>
<keyword evidence="4" id="KW-1185">Reference proteome</keyword>
<dbReference type="GO" id="GO:0016539">
    <property type="term" value="P:intein-mediated protein splicing"/>
    <property type="evidence" value="ECO:0007669"/>
    <property type="project" value="InterPro"/>
</dbReference>
<dbReference type="InterPro" id="IPR003669">
    <property type="entry name" value="Thymidylate_synthase_ThyX"/>
</dbReference>
<dbReference type="NCBIfam" id="TIGR02170">
    <property type="entry name" value="thyX"/>
    <property type="match status" value="1"/>
</dbReference>
<dbReference type="InterPro" id="IPR036098">
    <property type="entry name" value="Thymidylate_synthase_ThyX_sf"/>
</dbReference>
<dbReference type="GO" id="GO:0006231">
    <property type="term" value="P:dTMP biosynthetic process"/>
    <property type="evidence" value="ECO:0007669"/>
    <property type="project" value="InterPro"/>
</dbReference>
<dbReference type="PROSITE" id="PS51331">
    <property type="entry name" value="THYX"/>
    <property type="match status" value="1"/>
</dbReference>
<feature type="domain" description="Hint" evidence="2">
    <location>
        <begin position="74"/>
        <end position="178"/>
    </location>
</feature>
<dbReference type="CDD" id="cd00081">
    <property type="entry name" value="Hint"/>
    <property type="match status" value="1"/>
</dbReference>
<evidence type="ECO:0000313" key="3">
    <source>
        <dbReference type="EMBL" id="DBA35652.1"/>
    </source>
</evidence>
<dbReference type="PROSITE" id="PS50817">
    <property type="entry name" value="INTEIN_N_TER"/>
    <property type="match status" value="1"/>
</dbReference>
<accession>A0AA86XTP1</accession>
<dbReference type="GO" id="GO:0004799">
    <property type="term" value="F:thymidylate synthase activity"/>
    <property type="evidence" value="ECO:0007669"/>
    <property type="project" value="TreeGrafter"/>
</dbReference>
<dbReference type="PANTHER" id="PTHR34934">
    <property type="entry name" value="FLAVIN-DEPENDENT THYMIDYLATE SYNTHASE"/>
    <property type="match status" value="1"/>
</dbReference>
<reference evidence="3 4" key="1">
    <citation type="journal article" date="2023" name="Nat. Microbiol.">
        <title>A compendium of viruses from methanogenic archaea reveals their diversity and adaptations to the gut environment.</title>
        <authorList>
            <person name="Medvedeva S."/>
            <person name="Borrel G."/>
            <person name="Krupovic M."/>
            <person name="Gribaldo S."/>
        </authorList>
    </citation>
    <scope>NUCLEOTIDE SEQUENCE [LARGE SCALE GENOMIC DNA]</scope>
</reference>
<feature type="domain" description="Hint" evidence="1">
    <location>
        <begin position="282"/>
        <end position="328"/>
    </location>
</feature>
<dbReference type="GO" id="GO:0050797">
    <property type="term" value="F:thymidylate synthase (FAD) activity"/>
    <property type="evidence" value="ECO:0007669"/>
    <property type="project" value="InterPro"/>
</dbReference>
<dbReference type="Pfam" id="PF02511">
    <property type="entry name" value="Thy1"/>
    <property type="match status" value="2"/>
</dbReference>
<sequence>MKVALIRMDGWNAAMLAASCCVSSEMPTEPKRGGLMRAVESGHLSILEHVAVTFTIEGISRACSHQLVRHRLASYCVSGDTRIRTSSQKTNDRTIRELYDLTPQYFNNLELRCVDESNGNIRYNRPLEIVYSGIKPTYIVRTVHGYEIRTTKEHGFLTENGWKALEDIEVGERVYINGQNSYKDKDWLYEMYHVRNMTQQDIADICGVSKDCIWKGDDITDGGFRARTARIMYPKRTNVCELCGFHGVTEFHHMNKDLTEYDTNLIELCVSCHKAIHRKEITQRIVLSEITSINYYGYEDTYDVIMPDPYHNFIADGFVVHNSQQSQRYVNMEDFGYVMPETIKEGDVWFTKEVRGEIVEASEDFAHEFREYMSYAQSLYSDMVEAGIPEEDARYVLPNACCTNLVVTMNLRELSHFLGLRRCARAQDEIRALADEMARQVLDAMFDAGILVKPSSEKEWEPQAAFLNLLMPQCHRLGFCPEKNGCGKFGRKEA</sequence>
<dbReference type="InterPro" id="IPR030934">
    <property type="entry name" value="Intein_C"/>
</dbReference>
<dbReference type="RefSeq" id="YP_013605556.1">
    <property type="nucleotide sequence ID" value="NC_134205.1"/>
</dbReference>